<keyword evidence="9 13" id="KW-0482">Metalloprotease</keyword>
<evidence type="ECO:0000256" key="12">
    <source>
        <dbReference type="PIRSR" id="PIRSR634016-4"/>
    </source>
</evidence>
<keyword evidence="4 13" id="KW-0645">Protease</keyword>
<evidence type="ECO:0000256" key="7">
    <source>
        <dbReference type="ARBA" id="ARBA00022833"/>
    </source>
</evidence>
<evidence type="ECO:0000256" key="8">
    <source>
        <dbReference type="ARBA" id="ARBA00022848"/>
    </source>
</evidence>
<keyword evidence="8" id="KW-0492">Microsome</keyword>
<dbReference type="PANTHER" id="PTHR11533:SF174">
    <property type="entry name" value="PUROMYCIN-SENSITIVE AMINOPEPTIDASE-RELATED"/>
    <property type="match status" value="1"/>
</dbReference>
<evidence type="ECO:0000256" key="11">
    <source>
        <dbReference type="PIRSR" id="PIRSR634016-3"/>
    </source>
</evidence>
<dbReference type="Gene3D" id="2.60.40.1910">
    <property type="match status" value="1"/>
</dbReference>
<evidence type="ECO:0000259" key="16">
    <source>
        <dbReference type="Pfam" id="PF17900"/>
    </source>
</evidence>
<feature type="site" description="Transition state stabilizer" evidence="12">
    <location>
        <position position="382"/>
    </location>
</feature>
<dbReference type="SUPFAM" id="SSF63737">
    <property type="entry name" value="Leukotriene A4 hydrolase N-terminal domain"/>
    <property type="match status" value="1"/>
</dbReference>
<dbReference type="GO" id="GO:0006508">
    <property type="term" value="P:proteolysis"/>
    <property type="evidence" value="ECO:0000318"/>
    <property type="project" value="GO_Central"/>
</dbReference>
<dbReference type="Gene3D" id="1.10.390.10">
    <property type="entry name" value="Neutral Protease Domain 2"/>
    <property type="match status" value="1"/>
</dbReference>
<dbReference type="Proteomes" id="UP000001514">
    <property type="component" value="Unassembled WGS sequence"/>
</dbReference>
<dbReference type="PANTHER" id="PTHR11533">
    <property type="entry name" value="PROTEASE M1 ZINC METALLOPROTEASE"/>
    <property type="match status" value="1"/>
</dbReference>
<evidence type="ECO:0000256" key="9">
    <source>
        <dbReference type="ARBA" id="ARBA00023049"/>
    </source>
</evidence>
<dbReference type="CDD" id="cd09601">
    <property type="entry name" value="M1_APN-Q_like"/>
    <property type="match status" value="1"/>
</dbReference>
<keyword evidence="8" id="KW-0256">Endoplasmic reticulum</keyword>
<dbReference type="GO" id="GO:0070006">
    <property type="term" value="F:metalloaminopeptidase activity"/>
    <property type="evidence" value="ECO:0000318"/>
    <property type="project" value="GO_Central"/>
</dbReference>
<dbReference type="eggNOG" id="KOG1046">
    <property type="taxonomic scope" value="Eukaryota"/>
</dbReference>
<accession>D8QMR5</accession>
<dbReference type="Pfam" id="PF17900">
    <property type="entry name" value="Peptidase_M1_N"/>
    <property type="match status" value="1"/>
</dbReference>
<dbReference type="EMBL" id="GL377565">
    <property type="protein sequence ID" value="EFJ38627.1"/>
    <property type="molecule type" value="Genomic_DNA"/>
</dbReference>
<dbReference type="MEROPS" id="M01.A25"/>
<dbReference type="STRING" id="88036.D8QMR5"/>
<dbReference type="Gene3D" id="2.60.40.1730">
    <property type="entry name" value="tricorn interacting facor f3 domain"/>
    <property type="match status" value="1"/>
</dbReference>
<dbReference type="EC" id="3.4.11.-" evidence="13"/>
<dbReference type="Pfam" id="PF11838">
    <property type="entry name" value="ERAP1_C"/>
    <property type="match status" value="1"/>
</dbReference>
<dbReference type="InParanoid" id="D8QMR5"/>
<keyword evidence="7 11" id="KW-0862">Zinc</keyword>
<keyword evidence="3 13" id="KW-0031">Aminopeptidase</keyword>
<evidence type="ECO:0000313" key="18">
    <source>
        <dbReference type="Proteomes" id="UP000001514"/>
    </source>
</evidence>
<evidence type="ECO:0000256" key="3">
    <source>
        <dbReference type="ARBA" id="ARBA00022438"/>
    </source>
</evidence>
<protein>
    <recommendedName>
        <fullName evidence="13">Aminopeptidase</fullName>
        <ecNumber evidence="13">3.4.11.-</ecNumber>
    </recommendedName>
</protein>
<feature type="binding site" evidence="11">
    <location>
        <position position="297"/>
    </location>
    <ligand>
        <name>Zn(2+)</name>
        <dbReference type="ChEBI" id="CHEBI:29105"/>
        <note>catalytic</note>
    </ligand>
</feature>
<evidence type="ECO:0000259" key="14">
    <source>
        <dbReference type="Pfam" id="PF01433"/>
    </source>
</evidence>
<feature type="binding site" evidence="11">
    <location>
        <position position="320"/>
    </location>
    <ligand>
        <name>Zn(2+)</name>
        <dbReference type="ChEBI" id="CHEBI:29105"/>
        <note>catalytic</note>
    </ligand>
</feature>
<reference evidence="17 18" key="1">
    <citation type="journal article" date="2011" name="Science">
        <title>The Selaginella genome identifies genetic changes associated with the evolution of vascular plants.</title>
        <authorList>
            <person name="Banks J.A."/>
            <person name="Nishiyama T."/>
            <person name="Hasebe M."/>
            <person name="Bowman J.L."/>
            <person name="Gribskov M."/>
            <person name="dePamphilis C."/>
            <person name="Albert V.A."/>
            <person name="Aono N."/>
            <person name="Aoyama T."/>
            <person name="Ambrose B.A."/>
            <person name="Ashton N.W."/>
            <person name="Axtell M.J."/>
            <person name="Barker E."/>
            <person name="Barker M.S."/>
            <person name="Bennetzen J.L."/>
            <person name="Bonawitz N.D."/>
            <person name="Chapple C."/>
            <person name="Cheng C."/>
            <person name="Correa L.G."/>
            <person name="Dacre M."/>
            <person name="DeBarry J."/>
            <person name="Dreyer I."/>
            <person name="Elias M."/>
            <person name="Engstrom E.M."/>
            <person name="Estelle M."/>
            <person name="Feng L."/>
            <person name="Finet C."/>
            <person name="Floyd S.K."/>
            <person name="Frommer W.B."/>
            <person name="Fujita T."/>
            <person name="Gramzow L."/>
            <person name="Gutensohn M."/>
            <person name="Harholt J."/>
            <person name="Hattori M."/>
            <person name="Heyl A."/>
            <person name="Hirai T."/>
            <person name="Hiwatashi Y."/>
            <person name="Ishikawa M."/>
            <person name="Iwata M."/>
            <person name="Karol K.G."/>
            <person name="Koehler B."/>
            <person name="Kolukisaoglu U."/>
            <person name="Kubo M."/>
            <person name="Kurata T."/>
            <person name="Lalonde S."/>
            <person name="Li K."/>
            <person name="Li Y."/>
            <person name="Litt A."/>
            <person name="Lyons E."/>
            <person name="Manning G."/>
            <person name="Maruyama T."/>
            <person name="Michael T.P."/>
            <person name="Mikami K."/>
            <person name="Miyazaki S."/>
            <person name="Morinaga S."/>
            <person name="Murata T."/>
            <person name="Mueller-Roeber B."/>
            <person name="Nelson D.R."/>
            <person name="Obara M."/>
            <person name="Oguri Y."/>
            <person name="Olmstead R.G."/>
            <person name="Onodera N."/>
            <person name="Petersen B.L."/>
            <person name="Pils B."/>
            <person name="Prigge M."/>
            <person name="Rensing S.A."/>
            <person name="Riano-Pachon D.M."/>
            <person name="Roberts A.W."/>
            <person name="Sato Y."/>
            <person name="Scheller H.V."/>
            <person name="Schulz B."/>
            <person name="Schulz C."/>
            <person name="Shakirov E.V."/>
            <person name="Shibagaki N."/>
            <person name="Shinohara N."/>
            <person name="Shippen D.E."/>
            <person name="Soerensen I."/>
            <person name="Sotooka R."/>
            <person name="Sugimoto N."/>
            <person name="Sugita M."/>
            <person name="Sumikawa N."/>
            <person name="Tanurdzic M."/>
            <person name="Theissen G."/>
            <person name="Ulvskov P."/>
            <person name="Wakazuki S."/>
            <person name="Weng J.K."/>
            <person name="Willats W.W."/>
            <person name="Wipf D."/>
            <person name="Wolf P.G."/>
            <person name="Yang L."/>
            <person name="Zimmer A.D."/>
            <person name="Zhu Q."/>
            <person name="Mitros T."/>
            <person name="Hellsten U."/>
            <person name="Loque D."/>
            <person name="Otillar R."/>
            <person name="Salamov A."/>
            <person name="Schmutz J."/>
            <person name="Shapiro H."/>
            <person name="Lindquist E."/>
            <person name="Lucas S."/>
            <person name="Rokhsar D."/>
            <person name="Grigoriev I.V."/>
        </authorList>
    </citation>
    <scope>NUCLEOTIDE SEQUENCE [LARGE SCALE GENOMIC DNA]</scope>
</reference>
<dbReference type="GO" id="GO:0043171">
    <property type="term" value="P:peptide catabolic process"/>
    <property type="evidence" value="ECO:0000318"/>
    <property type="project" value="GO_Central"/>
</dbReference>
<feature type="active site" description="Proton acceptor" evidence="10">
    <location>
        <position position="298"/>
    </location>
</feature>
<feature type="non-terminal residue" evidence="17">
    <location>
        <position position="1"/>
    </location>
</feature>
<keyword evidence="5 11" id="KW-0479">Metal-binding</keyword>
<dbReference type="InterPro" id="IPR034016">
    <property type="entry name" value="M1_APN-typ"/>
</dbReference>
<dbReference type="InterPro" id="IPR014782">
    <property type="entry name" value="Peptidase_M1_dom"/>
</dbReference>
<comment type="similarity">
    <text evidence="2 13">Belongs to the peptidase M1 family.</text>
</comment>
<evidence type="ECO:0000256" key="13">
    <source>
        <dbReference type="RuleBase" id="RU364040"/>
    </source>
</evidence>
<feature type="domain" description="Peptidase M1 membrane alanine aminopeptidase" evidence="14">
    <location>
        <begin position="227"/>
        <end position="441"/>
    </location>
</feature>
<evidence type="ECO:0000256" key="5">
    <source>
        <dbReference type="ARBA" id="ARBA00022723"/>
    </source>
</evidence>
<dbReference type="InterPro" id="IPR001930">
    <property type="entry name" value="Peptidase_M1"/>
</dbReference>
<keyword evidence="18" id="KW-1185">Reference proteome</keyword>
<evidence type="ECO:0000256" key="6">
    <source>
        <dbReference type="ARBA" id="ARBA00022801"/>
    </source>
</evidence>
<dbReference type="HOGENOM" id="CLU_003705_0_3_1"/>
<dbReference type="InterPro" id="IPR042097">
    <property type="entry name" value="Aminopeptidase_N-like_N_sf"/>
</dbReference>
<evidence type="ECO:0000256" key="1">
    <source>
        <dbReference type="ARBA" id="ARBA00004174"/>
    </source>
</evidence>
<name>D8QMR5_SELML</name>
<dbReference type="SUPFAM" id="SSF55486">
    <property type="entry name" value="Metalloproteases ('zincins'), catalytic domain"/>
    <property type="match status" value="1"/>
</dbReference>
<dbReference type="GO" id="GO:0008270">
    <property type="term" value="F:zinc ion binding"/>
    <property type="evidence" value="ECO:0007669"/>
    <property type="project" value="UniProtKB-UniRule"/>
</dbReference>
<evidence type="ECO:0000313" key="17">
    <source>
        <dbReference type="EMBL" id="EFJ38627.1"/>
    </source>
</evidence>
<feature type="domain" description="Aminopeptidase N-like N-terminal" evidence="16">
    <location>
        <begin position="10"/>
        <end position="191"/>
    </location>
</feature>
<dbReference type="PRINTS" id="PR00756">
    <property type="entry name" value="ALADIPTASE"/>
</dbReference>
<comment type="subcellular location">
    <subcellularLocation>
        <location evidence="1">Microsome membrane</location>
        <topology evidence="1">Peripheral membrane protein</topology>
    </subcellularLocation>
</comment>
<organism evidence="18">
    <name type="scientific">Selaginella moellendorffii</name>
    <name type="common">Spikemoss</name>
    <dbReference type="NCBI Taxonomy" id="88036"/>
    <lineage>
        <taxon>Eukaryota</taxon>
        <taxon>Viridiplantae</taxon>
        <taxon>Streptophyta</taxon>
        <taxon>Embryophyta</taxon>
        <taxon>Tracheophyta</taxon>
        <taxon>Lycopodiopsida</taxon>
        <taxon>Selaginellales</taxon>
        <taxon>Selaginellaceae</taxon>
        <taxon>Selaginella</taxon>
    </lineage>
</organism>
<dbReference type="KEGG" id="smo:SELMODRAFT_73707"/>
<dbReference type="FunFam" id="1.10.390.10:FF:000001">
    <property type="entry name" value="Aminopeptidase"/>
    <property type="match status" value="1"/>
</dbReference>
<dbReference type="Pfam" id="PF01433">
    <property type="entry name" value="Peptidase_M1"/>
    <property type="match status" value="1"/>
</dbReference>
<sequence length="807" mass="91049">GVMRLPRIVVPQTYNVELWVNLESCEFQGRVRVSLDVTAVTSVVQLNTADLTIDSVLASLLDSTSVEEDKENELLIVGFDGDDALVVGSPLVLTIDYHGSLNKSLKGFYEGSYEVNGTKRYMAATDFEPGNARRCFPCWDEPDFKATFTFKVHAPSDRQVLSNMPVVHDTINCDGTKTVEFEETVRMSTYIIAIVVGEFDYLEGTSDDGVPVRVYTRRGYQEKGRFVLNIILKLLPFFAEFFQLPYPLPKLDAVAVPEFKTGALENFGCIVYREEALYADENSPAWLRQRVACDTAHEIAHMWFGNIVTLEWWTHLWLNEGMATWMSCYAVDYLFPEWEMWMDFQNWARSDAFRFDSLEGTHPVEVEVRNINVDTPMDSISYFKGASLLHMLQSYLGHEELKEGLRAYVKKFAFGNATSSDLWSVFEEVTGKPIKQLMHCWTKEEGFPVVKASLLENTTDVQLEQARFMANGRDVPGKWIVPVLICSGVEESRSCTSHLLVEERSTVKHEGFSGWIKVNAGETGFFRVQYDKDMLRLLREAVSSGSLEPVDRLGLLKDMHALCRAGKEDPSELFSLLESYRNEGHPLVISTLVEIVVDVTSGILSEKPEAFGDVKQRLASLLETPARRIGWEATECEGHLFAAVRGRILDALVRLDHDETCSEAERRFDTRFETAIPSDLTTAVLRNAVKDVSSTNRGSFDALISQFEGSTSIAERVEILSLLAGSNDPAMVREALEFALSPKVLAQHINLVFEGVNEQGCLTAWSWLKVESVVTFEIKKTQIYFFFFPKKRIIGTRFTKKPAVITS</sequence>
<gene>
    <name evidence="17" type="ORF">SELMODRAFT_73707</name>
</gene>
<keyword evidence="6 13" id="KW-0378">Hydrolase</keyword>
<evidence type="ECO:0000259" key="15">
    <source>
        <dbReference type="Pfam" id="PF11838"/>
    </source>
</evidence>
<evidence type="ECO:0000256" key="2">
    <source>
        <dbReference type="ARBA" id="ARBA00010136"/>
    </source>
</evidence>
<evidence type="ECO:0000256" key="4">
    <source>
        <dbReference type="ARBA" id="ARBA00022670"/>
    </source>
</evidence>
<dbReference type="InterPro" id="IPR045357">
    <property type="entry name" value="Aminopeptidase_N-like_N"/>
</dbReference>
<dbReference type="Gene3D" id="1.25.50.20">
    <property type="match status" value="1"/>
</dbReference>
<dbReference type="InterPro" id="IPR050344">
    <property type="entry name" value="Peptidase_M1_aminopeptidases"/>
</dbReference>
<dbReference type="InterPro" id="IPR027268">
    <property type="entry name" value="Peptidase_M4/M1_CTD_sf"/>
</dbReference>
<feature type="domain" description="ERAP1-like C-terminal" evidence="15">
    <location>
        <begin position="515"/>
        <end position="769"/>
    </location>
</feature>
<dbReference type="AlphaFoldDB" id="D8QMR5"/>
<comment type="cofactor">
    <cofactor evidence="11 13">
        <name>Zn(2+)</name>
        <dbReference type="ChEBI" id="CHEBI:29105"/>
    </cofactor>
    <text evidence="11 13">Binds 1 zinc ion per subunit.</text>
</comment>
<evidence type="ECO:0000256" key="10">
    <source>
        <dbReference type="PIRSR" id="PIRSR634016-1"/>
    </source>
</evidence>
<proteinExistence type="inferred from homology"/>
<dbReference type="InterPro" id="IPR024571">
    <property type="entry name" value="ERAP1-like_C_dom"/>
</dbReference>
<dbReference type="Gramene" id="EFJ38627">
    <property type="protein sequence ID" value="EFJ38627"/>
    <property type="gene ID" value="SELMODRAFT_73707"/>
</dbReference>
<feature type="binding site" evidence="11">
    <location>
        <position position="301"/>
    </location>
    <ligand>
        <name>Zn(2+)</name>
        <dbReference type="ChEBI" id="CHEBI:29105"/>
        <note>catalytic</note>
    </ligand>
</feature>